<organism evidence="1 2">
    <name type="scientific">Dreissena polymorpha</name>
    <name type="common">Zebra mussel</name>
    <name type="synonym">Mytilus polymorpha</name>
    <dbReference type="NCBI Taxonomy" id="45954"/>
    <lineage>
        <taxon>Eukaryota</taxon>
        <taxon>Metazoa</taxon>
        <taxon>Spiralia</taxon>
        <taxon>Lophotrochozoa</taxon>
        <taxon>Mollusca</taxon>
        <taxon>Bivalvia</taxon>
        <taxon>Autobranchia</taxon>
        <taxon>Heteroconchia</taxon>
        <taxon>Euheterodonta</taxon>
        <taxon>Imparidentia</taxon>
        <taxon>Neoheterodontei</taxon>
        <taxon>Myida</taxon>
        <taxon>Dreissenoidea</taxon>
        <taxon>Dreissenidae</taxon>
        <taxon>Dreissena</taxon>
    </lineage>
</organism>
<comment type="caution">
    <text evidence="1">The sequence shown here is derived from an EMBL/GenBank/DDBJ whole genome shotgun (WGS) entry which is preliminary data.</text>
</comment>
<evidence type="ECO:0000313" key="2">
    <source>
        <dbReference type="Proteomes" id="UP000828390"/>
    </source>
</evidence>
<dbReference type="Proteomes" id="UP000828390">
    <property type="component" value="Unassembled WGS sequence"/>
</dbReference>
<evidence type="ECO:0000313" key="1">
    <source>
        <dbReference type="EMBL" id="KAH3779438.1"/>
    </source>
</evidence>
<dbReference type="EMBL" id="JAIWYP010000008">
    <property type="protein sequence ID" value="KAH3779438.1"/>
    <property type="molecule type" value="Genomic_DNA"/>
</dbReference>
<accession>A0A9D4EGU9</accession>
<reference evidence="1" key="1">
    <citation type="journal article" date="2019" name="bioRxiv">
        <title>The Genome of the Zebra Mussel, Dreissena polymorpha: A Resource for Invasive Species Research.</title>
        <authorList>
            <person name="McCartney M.A."/>
            <person name="Auch B."/>
            <person name="Kono T."/>
            <person name="Mallez S."/>
            <person name="Zhang Y."/>
            <person name="Obille A."/>
            <person name="Becker A."/>
            <person name="Abrahante J.E."/>
            <person name="Garbe J."/>
            <person name="Badalamenti J.P."/>
            <person name="Herman A."/>
            <person name="Mangelson H."/>
            <person name="Liachko I."/>
            <person name="Sullivan S."/>
            <person name="Sone E.D."/>
            <person name="Koren S."/>
            <person name="Silverstein K.A.T."/>
            <person name="Beckman K.B."/>
            <person name="Gohl D.M."/>
        </authorList>
    </citation>
    <scope>NUCLEOTIDE SEQUENCE</scope>
    <source>
        <strain evidence="1">Duluth1</strain>
        <tissue evidence="1">Whole animal</tissue>
    </source>
</reference>
<dbReference type="AlphaFoldDB" id="A0A9D4EGU9"/>
<protein>
    <submittedName>
        <fullName evidence="1">Uncharacterized protein</fullName>
    </submittedName>
</protein>
<name>A0A9D4EGU9_DREPO</name>
<reference evidence="1" key="2">
    <citation type="submission" date="2020-11" db="EMBL/GenBank/DDBJ databases">
        <authorList>
            <person name="McCartney M.A."/>
            <person name="Auch B."/>
            <person name="Kono T."/>
            <person name="Mallez S."/>
            <person name="Becker A."/>
            <person name="Gohl D.M."/>
            <person name="Silverstein K.A.T."/>
            <person name="Koren S."/>
            <person name="Bechman K.B."/>
            <person name="Herman A."/>
            <person name="Abrahante J.E."/>
            <person name="Garbe J."/>
        </authorList>
    </citation>
    <scope>NUCLEOTIDE SEQUENCE</scope>
    <source>
        <strain evidence="1">Duluth1</strain>
        <tissue evidence="1">Whole animal</tissue>
    </source>
</reference>
<keyword evidence="2" id="KW-1185">Reference proteome</keyword>
<sequence>MEPAVQWLVHFPVKHLSQQNIRLLAYCPCTWCVLHSYQEQPIAFIIGDWSCYPNATIPQVPGLQPRHVTELNSQVTGAAAGQYHRWLLQVSRSSFTQDHRWLLQVSRSSCTQDHRWLLQVSRSSCTV</sequence>
<proteinExistence type="predicted"/>
<gene>
    <name evidence="1" type="ORF">DPMN_157241</name>
</gene>